<feature type="domain" description="DprA winged helix" evidence="3">
    <location>
        <begin position="297"/>
        <end position="354"/>
    </location>
</feature>
<sequence>MDDAERRARLRLARTHRVGPVGYAALLARFGTATAALEALPSLAARGGGKPIEPADPRRIDDEIRRVAKAGARHCLTGDPDYPALLAEADGAPVVLIVRGDLSLLARPSAAMVGARNASAAACRFARGLAQELGQAGVTIVSGLARGIDTAAHQGSIANGTVGVIASGIDIAFPPENEGLQARIAEEGLLIAEQPPGTQPLARFFPQRNRIIAGAAQGTVVVEAAPRSGSLITARLAAEAGREVMAVPGSPLDPRAQGCNSLIREGATLIQTAADVLELLRPIDLRALRSPTQAWGAPPPEDASDRERAAVTGLLGPVPTAIDEVIRQSGLSPAIVQTVLLELELAGRLERHAGARVSLLLG</sequence>
<keyword evidence="5" id="KW-1185">Reference proteome</keyword>
<dbReference type="Pfam" id="PF02481">
    <property type="entry name" value="DNA_processg_A"/>
    <property type="match status" value="1"/>
</dbReference>
<evidence type="ECO:0000256" key="1">
    <source>
        <dbReference type="ARBA" id="ARBA00006525"/>
    </source>
</evidence>
<dbReference type="Gene3D" id="3.40.50.450">
    <property type="match status" value="1"/>
</dbReference>
<feature type="domain" description="Smf/DprA SLOG" evidence="2">
    <location>
        <begin position="76"/>
        <end position="280"/>
    </location>
</feature>
<accession>A0A7W9EHG7</accession>
<dbReference type="InterPro" id="IPR003488">
    <property type="entry name" value="DprA"/>
</dbReference>
<dbReference type="AlphaFoldDB" id="A0A7W9EHG7"/>
<name>A0A7W9EHG7_9SPHN</name>
<evidence type="ECO:0000313" key="5">
    <source>
        <dbReference type="Proteomes" id="UP000557739"/>
    </source>
</evidence>
<dbReference type="Pfam" id="PF21102">
    <property type="entry name" value="DprA_N"/>
    <property type="match status" value="1"/>
</dbReference>
<comment type="similarity">
    <text evidence="1">Belongs to the DprA/Smf family.</text>
</comment>
<dbReference type="PANTHER" id="PTHR43022">
    <property type="entry name" value="PROTEIN SMF"/>
    <property type="match status" value="1"/>
</dbReference>
<dbReference type="PANTHER" id="PTHR43022:SF1">
    <property type="entry name" value="PROTEIN SMF"/>
    <property type="match status" value="1"/>
</dbReference>
<dbReference type="GO" id="GO:0009294">
    <property type="term" value="P:DNA-mediated transformation"/>
    <property type="evidence" value="ECO:0007669"/>
    <property type="project" value="InterPro"/>
</dbReference>
<dbReference type="InterPro" id="IPR057666">
    <property type="entry name" value="DrpA_SLOG"/>
</dbReference>
<dbReference type="SUPFAM" id="SSF102405">
    <property type="entry name" value="MCP/YpsA-like"/>
    <property type="match status" value="1"/>
</dbReference>
<protein>
    <submittedName>
        <fullName evidence="4">DNA processing protein</fullName>
    </submittedName>
</protein>
<dbReference type="NCBIfam" id="TIGR00732">
    <property type="entry name" value="dprA"/>
    <property type="match status" value="1"/>
</dbReference>
<evidence type="ECO:0000259" key="3">
    <source>
        <dbReference type="Pfam" id="PF17782"/>
    </source>
</evidence>
<dbReference type="EMBL" id="JACIJJ010000001">
    <property type="protein sequence ID" value="MBB5696855.1"/>
    <property type="molecule type" value="Genomic_DNA"/>
</dbReference>
<dbReference type="InterPro" id="IPR041614">
    <property type="entry name" value="DprA_WH"/>
</dbReference>
<dbReference type="Proteomes" id="UP000557739">
    <property type="component" value="Unassembled WGS sequence"/>
</dbReference>
<gene>
    <name evidence="4" type="ORF">FHR19_000180</name>
</gene>
<evidence type="ECO:0000259" key="2">
    <source>
        <dbReference type="Pfam" id="PF02481"/>
    </source>
</evidence>
<dbReference type="Pfam" id="PF17782">
    <property type="entry name" value="WHD_DprA"/>
    <property type="match status" value="1"/>
</dbReference>
<dbReference type="RefSeq" id="WP_184023362.1">
    <property type="nucleotide sequence ID" value="NZ_JACIJJ010000001.1"/>
</dbReference>
<comment type="caution">
    <text evidence="4">The sequence shown here is derived from an EMBL/GenBank/DDBJ whole genome shotgun (WGS) entry which is preliminary data.</text>
</comment>
<reference evidence="4 5" key="1">
    <citation type="submission" date="2020-08" db="EMBL/GenBank/DDBJ databases">
        <title>Genomic Encyclopedia of Type Strains, Phase IV (KMG-IV): sequencing the most valuable type-strain genomes for metagenomic binning, comparative biology and taxonomic classification.</title>
        <authorList>
            <person name="Goeker M."/>
        </authorList>
    </citation>
    <scope>NUCLEOTIDE SEQUENCE [LARGE SCALE GENOMIC DNA]</scope>
    <source>
        <strain evidence="4 5">DSM 27244</strain>
    </source>
</reference>
<organism evidence="4 5">
    <name type="scientific">Sphingomonas yantingensis</name>
    <dbReference type="NCBI Taxonomy" id="1241761"/>
    <lineage>
        <taxon>Bacteria</taxon>
        <taxon>Pseudomonadati</taxon>
        <taxon>Pseudomonadota</taxon>
        <taxon>Alphaproteobacteria</taxon>
        <taxon>Sphingomonadales</taxon>
        <taxon>Sphingomonadaceae</taxon>
        <taxon>Sphingomonas</taxon>
    </lineage>
</organism>
<dbReference type="InterPro" id="IPR036388">
    <property type="entry name" value="WH-like_DNA-bd_sf"/>
</dbReference>
<proteinExistence type="inferred from homology"/>
<dbReference type="Gene3D" id="1.10.10.10">
    <property type="entry name" value="Winged helix-like DNA-binding domain superfamily/Winged helix DNA-binding domain"/>
    <property type="match status" value="1"/>
</dbReference>
<evidence type="ECO:0000313" key="4">
    <source>
        <dbReference type="EMBL" id="MBB5696855.1"/>
    </source>
</evidence>